<accession>A0A542ZIT7</accession>
<dbReference type="Gene3D" id="1.50.10.10">
    <property type="match status" value="2"/>
</dbReference>
<dbReference type="RefSeq" id="WP_141788186.1">
    <property type="nucleotide sequence ID" value="NZ_BAAAKX010000021.1"/>
</dbReference>
<sequence length="884" mass="100043">MAEQQHPVTAEHARLAAAHDEGDQAWAAWGPYLSERAWGTVREDYSATGEAWDFLPHDAARSKAYRWNEDGLAGVCDRGQTWCLALALWNGVDPILKERVFGLAGPEGNHGEDAKEYWWYLDSTPTHSWMRWRCHYPQREFPYTDLVQQNRSRGKDDPEYELVDTGVFDEGRFWAVTVDYAKAAPTDLCLRVTVRNHGPEEATLHVLPTLWFRNTWSWGRDPYRPEIRAEDHRLVAVHHDSGPLVLAGDGSPEVLVCENETNFERLYGVANTTPWPKDGINDRVVSGAATVNPEGVGTKAALHYAVTVPAGGSREIRLRLSRPSGEPDLGGGFAWTMQAREDEADEYYRALTPAGTSADEALVLRQALAGLLWSKQYYAYDVRQWLDGDPAGPPPPPQRQQGRNSRWKHVANADVISMPDTWEYPWYAAWDLAFHTAVLAHVDPGFAKDQLLLMTTERYMHPNGQLPAYEWAFGDVNPPVHAWAALEVFRIDGGTDTDFLERIFHKLIANFTWWLNRKDPDGNNLFEGGFLGLDNIGLFDRSAPMPSGVHLEQADSTAWMVMYALDMFRMAMVLAEHDPTYEDMAIKFARHAITITVTANQQGLWDEEDGFYYDRLRTDDGRVLELKVRSMVGVVPLFAVAVVGERRLAQLRRLVLTWAREHAPELVEVVETDERRHVLSLIRPDRLVRVLGTVLDEEQFLSPHGLRSMSAWHRDHPLHVQLRGSDFSVDYEPGESHTVMFGGNSNWRGPVWFPLNYLAVQALRTYEQEYGARLTVEHPTGSGRQCRLGEVADDLSRRLVSVFCDDARGRRPVFGDCELFQTDPAWHDLIPFYEYFHGDTGAGLGAGHQTGWTALVANLILQRGDRAPTPRPADVPRTEPVVRR</sequence>
<dbReference type="GO" id="GO:0009311">
    <property type="term" value="P:oligosaccharide metabolic process"/>
    <property type="evidence" value="ECO:0007669"/>
    <property type="project" value="InterPro"/>
</dbReference>
<dbReference type="AlphaFoldDB" id="A0A542ZIT7"/>
<dbReference type="InterPro" id="IPR004888">
    <property type="entry name" value="Glycoside_hydrolase_63"/>
</dbReference>
<organism evidence="4 5">
    <name type="scientific">Oryzihumus leptocrescens</name>
    <dbReference type="NCBI Taxonomy" id="297536"/>
    <lineage>
        <taxon>Bacteria</taxon>
        <taxon>Bacillati</taxon>
        <taxon>Actinomycetota</taxon>
        <taxon>Actinomycetes</taxon>
        <taxon>Micrococcales</taxon>
        <taxon>Intrasporangiaceae</taxon>
        <taxon>Oryzihumus</taxon>
    </lineage>
</organism>
<feature type="region of interest" description="Disordered" evidence="1">
    <location>
        <begin position="865"/>
        <end position="884"/>
    </location>
</feature>
<dbReference type="PANTHER" id="PTHR10412:SF10">
    <property type="entry name" value="GLYCOSYL HYDROLASE FAMILY 63 C-TERMINAL DOMAIN-CONTAINING PROTEIN"/>
    <property type="match status" value="1"/>
</dbReference>
<reference evidence="4 5" key="1">
    <citation type="submission" date="2019-06" db="EMBL/GenBank/DDBJ databases">
        <title>Sequencing the genomes of 1000 actinobacteria strains.</title>
        <authorList>
            <person name="Klenk H.-P."/>
        </authorList>
    </citation>
    <scope>NUCLEOTIDE SEQUENCE [LARGE SCALE GENOMIC DNA]</scope>
    <source>
        <strain evidence="4 5">DSM 18082</strain>
    </source>
</reference>
<dbReference type="PANTHER" id="PTHR10412">
    <property type="entry name" value="MANNOSYL-OLIGOSACCHARIDE GLUCOSIDASE"/>
    <property type="match status" value="1"/>
</dbReference>
<dbReference type="InterPro" id="IPR031335">
    <property type="entry name" value="Glyco_hydro_63_C"/>
</dbReference>
<proteinExistence type="predicted"/>
<dbReference type="SUPFAM" id="SSF48208">
    <property type="entry name" value="Six-hairpin glycosidases"/>
    <property type="match status" value="1"/>
</dbReference>
<protein>
    <submittedName>
        <fullName evidence="4">Glycosyl hydrolase family 63</fullName>
    </submittedName>
</protein>
<dbReference type="OrthoDB" id="9798687at2"/>
<feature type="domain" description="Glycosyl hydrolase family 63 C-terminal" evidence="2">
    <location>
        <begin position="550"/>
        <end position="772"/>
    </location>
</feature>
<name>A0A542ZIT7_9MICO</name>
<evidence type="ECO:0000313" key="4">
    <source>
        <dbReference type="EMBL" id="TQL60264.1"/>
    </source>
</evidence>
<dbReference type="EMBL" id="VFOQ01000001">
    <property type="protein sequence ID" value="TQL60264.1"/>
    <property type="molecule type" value="Genomic_DNA"/>
</dbReference>
<dbReference type="InterPro" id="IPR012341">
    <property type="entry name" value="6hp_glycosidase-like_sf"/>
</dbReference>
<evidence type="ECO:0000259" key="2">
    <source>
        <dbReference type="Pfam" id="PF03200"/>
    </source>
</evidence>
<dbReference type="InterPro" id="IPR008928">
    <property type="entry name" value="6-hairpin_glycosidase_sf"/>
</dbReference>
<evidence type="ECO:0000259" key="3">
    <source>
        <dbReference type="Pfam" id="PF22422"/>
    </source>
</evidence>
<dbReference type="Proteomes" id="UP000319514">
    <property type="component" value="Unassembled WGS sequence"/>
</dbReference>
<comment type="caution">
    <text evidence="4">The sequence shown here is derived from an EMBL/GenBank/DDBJ whole genome shotgun (WGS) entry which is preliminary data.</text>
</comment>
<feature type="domain" description="Mannosylglycerate hydrolase MGH1-like glycoside hydrolase" evidence="3">
    <location>
        <begin position="424"/>
        <end position="527"/>
    </location>
</feature>
<dbReference type="Pfam" id="PF03200">
    <property type="entry name" value="Glyco_hydro_63"/>
    <property type="match status" value="1"/>
</dbReference>
<evidence type="ECO:0000256" key="1">
    <source>
        <dbReference type="SAM" id="MobiDB-lite"/>
    </source>
</evidence>
<keyword evidence="5" id="KW-1185">Reference proteome</keyword>
<keyword evidence="4" id="KW-0378">Hydrolase</keyword>
<evidence type="ECO:0000313" key="5">
    <source>
        <dbReference type="Proteomes" id="UP000319514"/>
    </source>
</evidence>
<dbReference type="Pfam" id="PF22422">
    <property type="entry name" value="MGH1-like_GH"/>
    <property type="match status" value="1"/>
</dbReference>
<dbReference type="InterPro" id="IPR054491">
    <property type="entry name" value="MGH1-like_GH"/>
</dbReference>
<gene>
    <name evidence="4" type="ORF">FB474_1647</name>
</gene>
<dbReference type="GO" id="GO:0004573">
    <property type="term" value="F:Glc3Man9GlcNAc2 oligosaccharide glucosidase activity"/>
    <property type="evidence" value="ECO:0007669"/>
    <property type="project" value="InterPro"/>
</dbReference>